<dbReference type="InterPro" id="IPR045851">
    <property type="entry name" value="AMP-bd_C_sf"/>
</dbReference>
<dbReference type="SUPFAM" id="SSF56801">
    <property type="entry name" value="Acetyl-CoA synthetase-like"/>
    <property type="match status" value="1"/>
</dbReference>
<dbReference type="GO" id="GO:0016207">
    <property type="term" value="F:4-coumarate-CoA ligase activity"/>
    <property type="evidence" value="ECO:0007669"/>
    <property type="project" value="UniProtKB-EC"/>
</dbReference>
<evidence type="ECO:0000259" key="2">
    <source>
        <dbReference type="Pfam" id="PF13193"/>
    </source>
</evidence>
<organism evidence="3 4">
    <name type="scientific">Ilumatobacter coccineus (strain NBRC 103263 / KCTC 29153 / YM16-304)</name>
    <dbReference type="NCBI Taxonomy" id="1313172"/>
    <lineage>
        <taxon>Bacteria</taxon>
        <taxon>Bacillati</taxon>
        <taxon>Actinomycetota</taxon>
        <taxon>Acidimicrobiia</taxon>
        <taxon>Acidimicrobiales</taxon>
        <taxon>Ilumatobacteraceae</taxon>
        <taxon>Ilumatobacter</taxon>
    </lineage>
</organism>
<dbReference type="Pfam" id="PF13193">
    <property type="entry name" value="AMP-binding_C"/>
    <property type="match status" value="1"/>
</dbReference>
<sequence>MNLATVIERHDASRVALIEGDQRVTYGEFRERVGRLRTQLKALGVDRSDVVVVAAGNEIHFATSAIALLGIGAIPMPLNPSSTSSEMVAKIAVGKPKLILAGKGGQRVTGYAGDLDVEVIDLVELDAASVDVEPDHSVVDLDPSDRAFYMATSGVSGSPKVAMLSHGNLDWVQNLLVTGDDPVTSDDVMLGVLPFAHIFGLNVVLLTSLRAGACVVLQRSFDETEGLRLIREHGVTLVSGAPPMWQRWLAADGPDDSMATVRHASSGAAALPVGVFEQVRDRFGFEIKQGYGLTETSPVVTMGRDHPTRPSSVGKVVDGVSVALVDMSGRPVDVGDEGEVVVRSPGVFLGYLDDQDTTDSVLTADGWLWTGDVGIFDEDGYLYLVDRIKDVVIVSGFNVYPAEVENVLMKHPEVTGAIVTGSDDPDTGECVVAHVTGSATQSSLEAFVAEHLSRYKRPTQYHFLDVLPIAATGKAIRRELRS</sequence>
<accession>A0A6C7EAL5</accession>
<dbReference type="RefSeq" id="WP_015442667.1">
    <property type="nucleotide sequence ID" value="NC_020520.1"/>
</dbReference>
<reference evidence="3 4" key="1">
    <citation type="journal article" date="2013" name="Int. J. Syst. Evol. Microbiol.">
        <title>Ilumatobacter nonamiense sp. nov. and Ilumatobacter coccineum sp. nov., isolated from seashore sand.</title>
        <authorList>
            <person name="Matsumoto A."/>
            <person name="Kasai H."/>
            <person name="Matsuo Y."/>
            <person name="Shizuri Y."/>
            <person name="Ichikawa N."/>
            <person name="Fujita N."/>
            <person name="Omura S."/>
            <person name="Takahashi Y."/>
        </authorList>
    </citation>
    <scope>NUCLEOTIDE SEQUENCE [LARGE SCALE GENOMIC DNA]</scope>
    <source>
        <strain evidence="4">NBRC 103263 / KCTC 29153 / YM16-304</strain>
    </source>
</reference>
<evidence type="ECO:0000313" key="3">
    <source>
        <dbReference type="EMBL" id="BAN03420.1"/>
    </source>
</evidence>
<proteinExistence type="predicted"/>
<dbReference type="EMBL" id="AP012057">
    <property type="protein sequence ID" value="BAN03420.1"/>
    <property type="molecule type" value="Genomic_DNA"/>
</dbReference>
<dbReference type="EC" id="6.2.1.12" evidence="3"/>
<feature type="domain" description="AMP-dependent synthetase/ligase" evidence="1">
    <location>
        <begin position="9"/>
        <end position="352"/>
    </location>
</feature>
<evidence type="ECO:0000313" key="4">
    <source>
        <dbReference type="Proteomes" id="UP000011863"/>
    </source>
</evidence>
<name>A0A6C7EAL5_ILUCY</name>
<protein>
    <submittedName>
        <fullName evidence="3">Putative 4-coumarate--CoA ligase</fullName>
        <ecNumber evidence="3">6.2.1.12</ecNumber>
    </submittedName>
</protein>
<dbReference type="KEGG" id="aym:YM304_31060"/>
<dbReference type="Proteomes" id="UP000011863">
    <property type="component" value="Chromosome"/>
</dbReference>
<dbReference type="AlphaFoldDB" id="A0A6C7EAL5"/>
<dbReference type="PANTHER" id="PTHR24096">
    <property type="entry name" value="LONG-CHAIN-FATTY-ACID--COA LIGASE"/>
    <property type="match status" value="1"/>
</dbReference>
<dbReference type="InterPro" id="IPR000873">
    <property type="entry name" value="AMP-dep_synth/lig_dom"/>
</dbReference>
<keyword evidence="3" id="KW-0436">Ligase</keyword>
<feature type="domain" description="AMP-binding enzyme C-terminal" evidence="2">
    <location>
        <begin position="403"/>
        <end position="474"/>
    </location>
</feature>
<dbReference type="InterPro" id="IPR025110">
    <property type="entry name" value="AMP-bd_C"/>
</dbReference>
<dbReference type="InterPro" id="IPR042099">
    <property type="entry name" value="ANL_N_sf"/>
</dbReference>
<dbReference type="Gene3D" id="3.40.50.12780">
    <property type="entry name" value="N-terminal domain of ligase-like"/>
    <property type="match status" value="1"/>
</dbReference>
<gene>
    <name evidence="3" type="ORF">YM304_31060</name>
</gene>
<dbReference type="Gene3D" id="3.30.300.30">
    <property type="match status" value="1"/>
</dbReference>
<evidence type="ECO:0000259" key="1">
    <source>
        <dbReference type="Pfam" id="PF00501"/>
    </source>
</evidence>
<keyword evidence="4" id="KW-1185">Reference proteome</keyword>
<dbReference type="Pfam" id="PF00501">
    <property type="entry name" value="AMP-binding"/>
    <property type="match status" value="1"/>
</dbReference>